<accession>A0A9Q0CE98</accession>
<feature type="domain" description="Cupin type-1" evidence="6">
    <location>
        <begin position="196"/>
        <end position="340"/>
    </location>
</feature>
<evidence type="ECO:0000313" key="7">
    <source>
        <dbReference type="EMBL" id="KAJ1692334.1"/>
    </source>
</evidence>
<dbReference type="CDD" id="cd02242">
    <property type="entry name" value="cupin_11S_legumin_N"/>
    <property type="match status" value="1"/>
</dbReference>
<proteinExistence type="inferred from homology"/>
<dbReference type="GO" id="GO:0045735">
    <property type="term" value="F:nutrient reservoir activity"/>
    <property type="evidence" value="ECO:0007669"/>
    <property type="project" value="UniProtKB-KW"/>
</dbReference>
<organism evidence="7 8">
    <name type="scientific">Rhynchospora breviuscula</name>
    <dbReference type="NCBI Taxonomy" id="2022672"/>
    <lineage>
        <taxon>Eukaryota</taxon>
        <taxon>Viridiplantae</taxon>
        <taxon>Streptophyta</taxon>
        <taxon>Embryophyta</taxon>
        <taxon>Tracheophyta</taxon>
        <taxon>Spermatophyta</taxon>
        <taxon>Magnoliopsida</taxon>
        <taxon>Liliopsida</taxon>
        <taxon>Poales</taxon>
        <taxon>Cyperaceae</taxon>
        <taxon>Cyperoideae</taxon>
        <taxon>Rhynchosporeae</taxon>
        <taxon>Rhynchospora</taxon>
    </lineage>
</organism>
<feature type="domain" description="Cupin type-1" evidence="6">
    <location>
        <begin position="3"/>
        <end position="158"/>
    </location>
</feature>
<dbReference type="SUPFAM" id="SSF51182">
    <property type="entry name" value="RmlC-like cupins"/>
    <property type="match status" value="1"/>
</dbReference>
<protein>
    <recommendedName>
        <fullName evidence="6">Cupin type-1 domain-containing protein</fullName>
    </recommendedName>
</protein>
<gene>
    <name evidence="7" type="ORF">LUZ63_009032</name>
</gene>
<dbReference type="CDD" id="cd02243">
    <property type="entry name" value="cupin_11S_legumin_C"/>
    <property type="match status" value="1"/>
</dbReference>
<comment type="caution">
    <text evidence="7">The sequence shown here is derived from an EMBL/GenBank/DDBJ whole genome shotgun (WGS) entry which is preliminary data.</text>
</comment>
<keyword evidence="5" id="KW-1015">Disulfide bond</keyword>
<dbReference type="AlphaFoldDB" id="A0A9Q0CE98"/>
<reference evidence="7" key="1">
    <citation type="journal article" date="2022" name="Cell">
        <title>Repeat-based holocentromeres influence genome architecture and karyotype evolution.</title>
        <authorList>
            <person name="Hofstatter P.G."/>
            <person name="Thangavel G."/>
            <person name="Lux T."/>
            <person name="Neumann P."/>
            <person name="Vondrak T."/>
            <person name="Novak P."/>
            <person name="Zhang M."/>
            <person name="Costa L."/>
            <person name="Castellani M."/>
            <person name="Scott A."/>
            <person name="Toegelov H."/>
            <person name="Fuchs J."/>
            <person name="Mata-Sucre Y."/>
            <person name="Dias Y."/>
            <person name="Vanzela A.L.L."/>
            <person name="Huettel B."/>
            <person name="Almeida C.C.S."/>
            <person name="Simkova H."/>
            <person name="Souza G."/>
            <person name="Pedrosa-Harand A."/>
            <person name="Macas J."/>
            <person name="Mayer K.F.X."/>
            <person name="Houben A."/>
            <person name="Marques A."/>
        </authorList>
    </citation>
    <scope>NUCLEOTIDE SEQUENCE</scope>
    <source>
        <strain evidence="7">RhyBre1mFocal</strain>
    </source>
</reference>
<dbReference type="OrthoDB" id="336321at2759"/>
<dbReference type="FunFam" id="2.60.120.10:FF:000073">
    <property type="entry name" value="Glycinin G1"/>
    <property type="match status" value="1"/>
</dbReference>
<sequence length="356" mass="38372">MEIDLAPKAPKGSYAGDGGSYSSWTPDDLPMLRVASIGAAKLTLNCRGFAAPSYSDSSKVAYVLRGNGVCGLTVPEAEKEKVLPIKEGDALAIPFGVVTWWFNPNESDLTILFLGDTSKGHRPGQFTDFHLTGPTGIFTGFTPEFVSRAWDLSGNDVAKLVHNRSNDGIVKLKDSQKMPVPSDKDRDGLVLNCYEAPLDVDIKGGGCVVVLNSKNLPTVEQVGLGADLVRLHGGAMCSPGFSCDSAYQVTYVVKGSGRVQVVGVDGKRVLETKVSGGQLFIVPRFFVVSKIADPEGMEWFSIITTPNPVFSHLAGRTSVWKAISPEVLEASFDTTSELEKLFRSKRTSDEIFFPTK</sequence>
<dbReference type="InterPro" id="IPR050253">
    <property type="entry name" value="Seed_Storage-Functional"/>
</dbReference>
<dbReference type="InterPro" id="IPR006044">
    <property type="entry name" value="11S_seedstore_pln"/>
</dbReference>
<keyword evidence="8" id="KW-1185">Reference proteome</keyword>
<dbReference type="InterPro" id="IPR014710">
    <property type="entry name" value="RmlC-like_jellyroll"/>
</dbReference>
<evidence type="ECO:0000256" key="3">
    <source>
        <dbReference type="ARBA" id="ARBA00022761"/>
    </source>
</evidence>
<keyword evidence="3" id="KW-0758">Storage protein</keyword>
<dbReference type="PANTHER" id="PTHR31189:SF62">
    <property type="entry name" value="OS01G0976200 PROTEIN"/>
    <property type="match status" value="1"/>
</dbReference>
<dbReference type="EMBL" id="JAMQYH010000003">
    <property type="protein sequence ID" value="KAJ1692334.1"/>
    <property type="molecule type" value="Genomic_DNA"/>
</dbReference>
<dbReference type="InterPro" id="IPR011051">
    <property type="entry name" value="RmlC_Cupin_sf"/>
</dbReference>
<keyword evidence="4" id="KW-0708">Seed storage protein</keyword>
<dbReference type="PRINTS" id="PR00439">
    <property type="entry name" value="11SGLOBULIN"/>
</dbReference>
<evidence type="ECO:0000256" key="5">
    <source>
        <dbReference type="ARBA" id="ARBA00023157"/>
    </source>
</evidence>
<dbReference type="Proteomes" id="UP001151287">
    <property type="component" value="Unassembled WGS sequence"/>
</dbReference>
<comment type="subunit">
    <text evidence="2">Hexamer; each subunit is composed of an acidic and a basic chain derived from a single precursor and linked by a disulfide bond.</text>
</comment>
<dbReference type="SMART" id="SM00835">
    <property type="entry name" value="Cupin_1"/>
    <property type="match status" value="2"/>
</dbReference>
<dbReference type="Pfam" id="PF00190">
    <property type="entry name" value="Cupin_1"/>
    <property type="match status" value="2"/>
</dbReference>
<dbReference type="PANTHER" id="PTHR31189">
    <property type="entry name" value="OS03G0336100 PROTEIN-RELATED"/>
    <property type="match status" value="1"/>
</dbReference>
<comment type="similarity">
    <text evidence="1">Belongs to the 11S seed storage protein (globulins) family.</text>
</comment>
<evidence type="ECO:0000256" key="4">
    <source>
        <dbReference type="ARBA" id="ARBA00023129"/>
    </source>
</evidence>
<dbReference type="InterPro" id="IPR006045">
    <property type="entry name" value="Cupin_1"/>
</dbReference>
<evidence type="ECO:0000313" key="8">
    <source>
        <dbReference type="Proteomes" id="UP001151287"/>
    </source>
</evidence>
<evidence type="ECO:0000256" key="1">
    <source>
        <dbReference type="ARBA" id="ARBA00007178"/>
    </source>
</evidence>
<evidence type="ECO:0000259" key="6">
    <source>
        <dbReference type="SMART" id="SM00835"/>
    </source>
</evidence>
<name>A0A9Q0CE98_9POAL</name>
<dbReference type="Gene3D" id="2.60.120.10">
    <property type="entry name" value="Jelly Rolls"/>
    <property type="match status" value="2"/>
</dbReference>
<evidence type="ECO:0000256" key="2">
    <source>
        <dbReference type="ARBA" id="ARBA00011818"/>
    </source>
</evidence>